<protein>
    <submittedName>
        <fullName evidence="1">HTH domain-containing protein</fullName>
    </submittedName>
</protein>
<dbReference type="AlphaFoldDB" id="A0A8J7YFX2"/>
<accession>A0A8J7YFX2</accession>
<evidence type="ECO:0000313" key="2">
    <source>
        <dbReference type="Proteomes" id="UP000783863"/>
    </source>
</evidence>
<comment type="caution">
    <text evidence="1">The sequence shown here is derived from an EMBL/GenBank/DDBJ whole genome shotgun (WGS) entry which is preliminary data.</text>
</comment>
<name>A0A8J7YFX2_9EURY</name>
<dbReference type="Proteomes" id="UP000783863">
    <property type="component" value="Unassembled WGS sequence"/>
</dbReference>
<dbReference type="SUPFAM" id="SSF46785">
    <property type="entry name" value="Winged helix' DNA-binding domain"/>
    <property type="match status" value="1"/>
</dbReference>
<keyword evidence="2" id="KW-1185">Reference proteome</keyword>
<dbReference type="InterPro" id="IPR036388">
    <property type="entry name" value="WH-like_DNA-bd_sf"/>
</dbReference>
<reference evidence="1" key="1">
    <citation type="submission" date="2021-06" db="EMBL/GenBank/DDBJ databases">
        <title>Halomicroarcula sp. F24A a new haloarchaeum isolated from saline soil.</title>
        <authorList>
            <person name="Duran-Viseras A."/>
            <person name="Sanchez-Porro C."/>
            <person name="Ventosa A."/>
        </authorList>
    </citation>
    <scope>NUCLEOTIDE SEQUENCE</scope>
    <source>
        <strain evidence="1">F24A</strain>
    </source>
</reference>
<gene>
    <name evidence="1" type="ORF">EGD98_16580</name>
</gene>
<dbReference type="Gene3D" id="1.10.10.10">
    <property type="entry name" value="Winged helix-like DNA-binding domain superfamily/Winged helix DNA-binding domain"/>
    <property type="match status" value="1"/>
</dbReference>
<evidence type="ECO:0000313" key="1">
    <source>
        <dbReference type="EMBL" id="MBX0305280.1"/>
    </source>
</evidence>
<sequence>MPGKDRDEESGEYTTSYADSDFLAAISKLDGMAGTSEIAQEVGCTRRTAYTRLSSIEEKGDVRSRQVGNSLVWIVADNLE</sequence>
<proteinExistence type="predicted"/>
<dbReference type="EMBL" id="RKLQ01000003">
    <property type="protein sequence ID" value="MBX0305280.1"/>
    <property type="molecule type" value="Genomic_DNA"/>
</dbReference>
<organism evidence="1 2">
    <name type="scientific">Haloarcula salinisoli</name>
    <dbReference type="NCBI Taxonomy" id="2487746"/>
    <lineage>
        <taxon>Archaea</taxon>
        <taxon>Methanobacteriati</taxon>
        <taxon>Methanobacteriota</taxon>
        <taxon>Stenosarchaea group</taxon>
        <taxon>Halobacteria</taxon>
        <taxon>Halobacteriales</taxon>
        <taxon>Haloarculaceae</taxon>
        <taxon>Haloarcula</taxon>
    </lineage>
</organism>
<dbReference type="InterPro" id="IPR036390">
    <property type="entry name" value="WH_DNA-bd_sf"/>
</dbReference>